<dbReference type="RefSeq" id="WP_068701713.1">
    <property type="nucleotide sequence ID" value="NZ_BDCR01000001.1"/>
</dbReference>
<feature type="domain" description="RmlD-like substrate binding" evidence="7">
    <location>
        <begin position="3"/>
        <end position="288"/>
    </location>
</feature>
<evidence type="ECO:0000256" key="3">
    <source>
        <dbReference type="ARBA" id="ARBA00012929"/>
    </source>
</evidence>
<dbReference type="NCBIfam" id="TIGR01214">
    <property type="entry name" value="rmlD"/>
    <property type="match status" value="1"/>
</dbReference>
<dbReference type="InterPro" id="IPR029903">
    <property type="entry name" value="RmlD-like-bd"/>
</dbReference>
<sequence>MKKVLVTGSYGQLGSELQQIAPQMKDVEFVFTDADTLDICDKDAIEQFVANKSFDFIVNCAAYTAVDKAEEDEEKCFAINCEAIRNIGEVAASHEIKVIHISTDYVFDGTAHVPYTEDVKINPKTVYGKSKACGEADLKRVCLDAVIIRTSWLYSVYGNNFVKTMLKLGKERDELKVVFDQIGTPTNAADLAAAILQIIEQTIKNENAFKTGVYHFSNEGVCSWYDFTIAIHRLAGIDCKVLPIESKDFPAKTPRPFYSVLNKSKIKKTFGISIPHWEASLGSCIAELNKK</sequence>
<dbReference type="UniPathway" id="UPA00124"/>
<dbReference type="EMBL" id="BDCR01000001">
    <property type="protein sequence ID" value="GAT61927.1"/>
    <property type="molecule type" value="Genomic_DNA"/>
</dbReference>
<dbReference type="InterPro" id="IPR005913">
    <property type="entry name" value="dTDP_dehydrorham_reduct"/>
</dbReference>
<dbReference type="GO" id="GO:0008831">
    <property type="term" value="F:dTDP-4-dehydrorhamnose reductase activity"/>
    <property type="evidence" value="ECO:0007669"/>
    <property type="project" value="UniProtKB-EC"/>
</dbReference>
<dbReference type="SUPFAM" id="SSF51735">
    <property type="entry name" value="NAD(P)-binding Rossmann-fold domains"/>
    <property type="match status" value="1"/>
</dbReference>
<evidence type="ECO:0000256" key="6">
    <source>
        <dbReference type="RuleBase" id="RU364082"/>
    </source>
</evidence>
<comment type="pathway">
    <text evidence="1 6">Carbohydrate biosynthesis; dTDP-L-rhamnose biosynthesis.</text>
</comment>
<keyword evidence="6" id="KW-0560">Oxidoreductase</keyword>
<comment type="catalytic activity">
    <reaction evidence="5">
        <text>dTDP-beta-L-rhamnose + NADP(+) = dTDP-4-dehydro-beta-L-rhamnose + NADPH + H(+)</text>
        <dbReference type="Rhea" id="RHEA:21796"/>
        <dbReference type="ChEBI" id="CHEBI:15378"/>
        <dbReference type="ChEBI" id="CHEBI:57510"/>
        <dbReference type="ChEBI" id="CHEBI:57783"/>
        <dbReference type="ChEBI" id="CHEBI:58349"/>
        <dbReference type="ChEBI" id="CHEBI:62830"/>
        <dbReference type="EC" id="1.1.1.133"/>
    </reaction>
</comment>
<evidence type="ECO:0000313" key="8">
    <source>
        <dbReference type="EMBL" id="GAT61927.1"/>
    </source>
</evidence>
<comment type="similarity">
    <text evidence="2 6">Belongs to the dTDP-4-dehydrorhamnose reductase family.</text>
</comment>
<protein>
    <recommendedName>
        <fullName evidence="4 6">dTDP-4-dehydrorhamnose reductase</fullName>
        <ecNumber evidence="3 6">1.1.1.133</ecNumber>
    </recommendedName>
</protein>
<keyword evidence="6" id="KW-0521">NADP</keyword>
<comment type="function">
    <text evidence="6">Catalyzes the reduction of dTDP-6-deoxy-L-lyxo-4-hexulose to yield dTDP-L-rhamnose.</text>
</comment>
<dbReference type="Gene3D" id="3.40.50.720">
    <property type="entry name" value="NAD(P)-binding Rossmann-like Domain"/>
    <property type="match status" value="1"/>
</dbReference>
<evidence type="ECO:0000259" key="7">
    <source>
        <dbReference type="Pfam" id="PF04321"/>
    </source>
</evidence>
<evidence type="ECO:0000256" key="4">
    <source>
        <dbReference type="ARBA" id="ARBA00017099"/>
    </source>
</evidence>
<dbReference type="EC" id="1.1.1.133" evidence="3 6"/>
<comment type="caution">
    <text evidence="8">The sequence shown here is derived from an EMBL/GenBank/DDBJ whole genome shotgun (WGS) entry which is preliminary data.</text>
</comment>
<dbReference type="Pfam" id="PF04321">
    <property type="entry name" value="RmlD_sub_bind"/>
    <property type="match status" value="1"/>
</dbReference>
<dbReference type="OrthoDB" id="9803892at2"/>
<reference evidence="9" key="2">
    <citation type="journal article" date="2017" name="Genome Announc.">
        <title>Draft genome sequence of Paludibacter jiangxiensis NM7(T), a propionate-producing fermentative bacterium.</title>
        <authorList>
            <person name="Qiu Y.-L."/>
            <person name="Tourlousse D.M."/>
            <person name="Matsuura N."/>
            <person name="Ohashi A."/>
            <person name="Sekiguchi Y."/>
        </authorList>
    </citation>
    <scope>NUCLEOTIDE SEQUENCE [LARGE SCALE GENOMIC DNA]</scope>
    <source>
        <strain evidence="9">NM7</strain>
    </source>
</reference>
<dbReference type="GO" id="GO:0005829">
    <property type="term" value="C:cytosol"/>
    <property type="evidence" value="ECO:0007669"/>
    <property type="project" value="TreeGrafter"/>
</dbReference>
<dbReference type="STRING" id="681398.PJIAN_1516"/>
<organism evidence="8 9">
    <name type="scientific">Paludibacter jiangxiensis</name>
    <dbReference type="NCBI Taxonomy" id="681398"/>
    <lineage>
        <taxon>Bacteria</taxon>
        <taxon>Pseudomonadati</taxon>
        <taxon>Bacteroidota</taxon>
        <taxon>Bacteroidia</taxon>
        <taxon>Bacteroidales</taxon>
        <taxon>Paludibacteraceae</taxon>
        <taxon>Paludibacter</taxon>
    </lineage>
</organism>
<evidence type="ECO:0000256" key="5">
    <source>
        <dbReference type="ARBA" id="ARBA00048200"/>
    </source>
</evidence>
<proteinExistence type="inferred from homology"/>
<evidence type="ECO:0000256" key="1">
    <source>
        <dbReference type="ARBA" id="ARBA00004781"/>
    </source>
</evidence>
<dbReference type="AlphaFoldDB" id="A0A161LDD7"/>
<dbReference type="PANTHER" id="PTHR10491:SF4">
    <property type="entry name" value="METHIONINE ADENOSYLTRANSFERASE 2 SUBUNIT BETA"/>
    <property type="match status" value="1"/>
</dbReference>
<dbReference type="GO" id="GO:0019305">
    <property type="term" value="P:dTDP-rhamnose biosynthetic process"/>
    <property type="evidence" value="ECO:0007669"/>
    <property type="project" value="UniProtKB-UniPathway"/>
</dbReference>
<reference evidence="9" key="1">
    <citation type="submission" date="2016-04" db="EMBL/GenBank/DDBJ databases">
        <title>Draft genome sequence of Paludibacter jiangxiensis strain NM7.</title>
        <authorList>
            <person name="Qiu Y."/>
            <person name="Matsuura N."/>
            <person name="Ohashi A."/>
            <person name="Tourlousse M.D."/>
            <person name="Sekiguchi Y."/>
        </authorList>
    </citation>
    <scope>NUCLEOTIDE SEQUENCE [LARGE SCALE GENOMIC DNA]</scope>
    <source>
        <strain evidence="9">NM7</strain>
    </source>
</reference>
<dbReference type="Proteomes" id="UP000076586">
    <property type="component" value="Unassembled WGS sequence"/>
</dbReference>
<evidence type="ECO:0000256" key="2">
    <source>
        <dbReference type="ARBA" id="ARBA00010944"/>
    </source>
</evidence>
<dbReference type="Gene3D" id="3.90.25.10">
    <property type="entry name" value="UDP-galactose 4-epimerase, domain 1"/>
    <property type="match status" value="1"/>
</dbReference>
<dbReference type="PANTHER" id="PTHR10491">
    <property type="entry name" value="DTDP-4-DEHYDRORHAMNOSE REDUCTASE"/>
    <property type="match status" value="1"/>
</dbReference>
<dbReference type="CDD" id="cd05254">
    <property type="entry name" value="dTDP_HR_like_SDR_e"/>
    <property type="match status" value="1"/>
</dbReference>
<dbReference type="InterPro" id="IPR036291">
    <property type="entry name" value="NAD(P)-bd_dom_sf"/>
</dbReference>
<keyword evidence="9" id="KW-1185">Reference proteome</keyword>
<evidence type="ECO:0000313" key="9">
    <source>
        <dbReference type="Proteomes" id="UP000076586"/>
    </source>
</evidence>
<gene>
    <name evidence="8" type="ORF">PJIAN_1516</name>
</gene>
<name>A0A161LDD7_9BACT</name>
<accession>A0A161LDD7</accession>